<accession>A0A061SHJ8</accession>
<feature type="non-terminal residue" evidence="1">
    <location>
        <position position="1"/>
    </location>
</feature>
<sequence length="53" mass="6216">PNSVVCLGKDQPSLTVSRREYWLAHTFKLWKEQRRRKAIQVDSSPAPFPEMCK</sequence>
<dbReference type="EMBL" id="GBEZ01002520">
    <property type="protein sequence ID" value="JAC82544.1"/>
    <property type="molecule type" value="Transcribed_RNA"/>
</dbReference>
<gene>
    <name evidence="1" type="ORF">TSPGSL018_5490</name>
</gene>
<reference evidence="1" key="1">
    <citation type="submission" date="2014-05" db="EMBL/GenBank/DDBJ databases">
        <title>The transcriptome of the halophilic microalga Tetraselmis sp. GSL018 isolated from the Great Salt Lake, Utah.</title>
        <authorList>
            <person name="Jinkerson R.E."/>
            <person name="D'Adamo S."/>
            <person name="Posewitz M.C."/>
        </authorList>
    </citation>
    <scope>NUCLEOTIDE SEQUENCE</scope>
    <source>
        <strain evidence="1">GSL018</strain>
    </source>
</reference>
<organism evidence="1">
    <name type="scientific">Tetraselmis sp. GSL018</name>
    <dbReference type="NCBI Taxonomy" id="582737"/>
    <lineage>
        <taxon>Eukaryota</taxon>
        <taxon>Viridiplantae</taxon>
        <taxon>Chlorophyta</taxon>
        <taxon>core chlorophytes</taxon>
        <taxon>Chlorodendrophyceae</taxon>
        <taxon>Chlorodendrales</taxon>
        <taxon>Chlorodendraceae</taxon>
        <taxon>Tetraselmis</taxon>
    </lineage>
</organism>
<proteinExistence type="predicted"/>
<evidence type="ECO:0000313" key="1">
    <source>
        <dbReference type="EMBL" id="JAC82544.1"/>
    </source>
</evidence>
<protein>
    <submittedName>
        <fullName evidence="1">Uncharacterized protein</fullName>
    </submittedName>
</protein>
<dbReference type="AlphaFoldDB" id="A0A061SHJ8"/>
<name>A0A061SHJ8_9CHLO</name>